<accession>A0AAD0SQ25</accession>
<keyword evidence="2" id="KW-1185">Reference proteome</keyword>
<dbReference type="RefSeq" id="WP_118885873.1">
    <property type="nucleotide sequence ID" value="NZ_CP032100.1"/>
</dbReference>
<name>A0AAD0SQ25_9BACT</name>
<dbReference type="EMBL" id="CP032100">
    <property type="protein sequence ID" value="AXX89317.1"/>
    <property type="molecule type" value="Genomic_DNA"/>
</dbReference>
<proteinExistence type="predicted"/>
<organism evidence="1 2">
    <name type="scientific">Arcobacter suis CECT 7833</name>
    <dbReference type="NCBI Taxonomy" id="663365"/>
    <lineage>
        <taxon>Bacteria</taxon>
        <taxon>Pseudomonadati</taxon>
        <taxon>Campylobacterota</taxon>
        <taxon>Epsilonproteobacteria</taxon>
        <taxon>Campylobacterales</taxon>
        <taxon>Arcobacteraceae</taxon>
        <taxon>Arcobacter</taxon>
    </lineage>
</organism>
<protein>
    <submittedName>
        <fullName evidence="1">Uncharacterized protein</fullName>
    </submittedName>
</protein>
<dbReference type="AlphaFoldDB" id="A0AAD0SQ25"/>
<reference evidence="1 2" key="1">
    <citation type="submission" date="2018-08" db="EMBL/GenBank/DDBJ databases">
        <title>Complete genome of the Arcobacter suis type strain LMG 26152.</title>
        <authorList>
            <person name="Miller W.G."/>
            <person name="Yee E."/>
            <person name="Bono J.L."/>
        </authorList>
    </citation>
    <scope>NUCLEOTIDE SEQUENCE [LARGE SCALE GENOMIC DNA]</scope>
    <source>
        <strain evidence="1 2">CECT 7833</strain>
    </source>
</reference>
<dbReference type="KEGG" id="asui:ASUIS_0826"/>
<dbReference type="Proteomes" id="UP000263040">
    <property type="component" value="Chromosome"/>
</dbReference>
<sequence length="107" mass="12627">MKADKNLLKKEKELLGNNLPEIAQSWNSYLGLKLTPKDVAMMLSFKEEIKVKVIQDRLNDLKEKTGFLINNDLQEVYNTYKIYKNLSDRDKKNYLFIATNYDEYLSL</sequence>
<evidence type="ECO:0000313" key="1">
    <source>
        <dbReference type="EMBL" id="AXX89317.1"/>
    </source>
</evidence>
<evidence type="ECO:0000313" key="2">
    <source>
        <dbReference type="Proteomes" id="UP000263040"/>
    </source>
</evidence>
<gene>
    <name evidence="1" type="ORF">ASUIS_0826</name>
</gene>